<accession>A0A0E9S0L5</accession>
<evidence type="ECO:0000313" key="1">
    <source>
        <dbReference type="EMBL" id="JAH34821.1"/>
    </source>
</evidence>
<dbReference type="AlphaFoldDB" id="A0A0E9S0L5"/>
<proteinExistence type="predicted"/>
<name>A0A0E9S0L5_ANGAN</name>
<sequence>MTSQGRLLISIEYLSCGFTLYKKKKNLFTNPGITLLICSSPTTQLCLHCC</sequence>
<reference evidence="1" key="2">
    <citation type="journal article" date="2015" name="Fish Shellfish Immunol.">
        <title>Early steps in the European eel (Anguilla anguilla)-Vibrio vulnificus interaction in the gills: Role of the RtxA13 toxin.</title>
        <authorList>
            <person name="Callol A."/>
            <person name="Pajuelo D."/>
            <person name="Ebbesson L."/>
            <person name="Teles M."/>
            <person name="MacKenzie S."/>
            <person name="Amaro C."/>
        </authorList>
    </citation>
    <scope>NUCLEOTIDE SEQUENCE</scope>
</reference>
<organism evidence="1">
    <name type="scientific">Anguilla anguilla</name>
    <name type="common">European freshwater eel</name>
    <name type="synonym">Muraena anguilla</name>
    <dbReference type="NCBI Taxonomy" id="7936"/>
    <lineage>
        <taxon>Eukaryota</taxon>
        <taxon>Metazoa</taxon>
        <taxon>Chordata</taxon>
        <taxon>Craniata</taxon>
        <taxon>Vertebrata</taxon>
        <taxon>Euteleostomi</taxon>
        <taxon>Actinopterygii</taxon>
        <taxon>Neopterygii</taxon>
        <taxon>Teleostei</taxon>
        <taxon>Anguilliformes</taxon>
        <taxon>Anguillidae</taxon>
        <taxon>Anguilla</taxon>
    </lineage>
</organism>
<dbReference type="EMBL" id="GBXM01073756">
    <property type="protein sequence ID" value="JAH34821.1"/>
    <property type="molecule type" value="Transcribed_RNA"/>
</dbReference>
<protein>
    <submittedName>
        <fullName evidence="1">Uncharacterized protein</fullName>
    </submittedName>
</protein>
<reference evidence="1" key="1">
    <citation type="submission" date="2014-11" db="EMBL/GenBank/DDBJ databases">
        <authorList>
            <person name="Amaro Gonzalez C."/>
        </authorList>
    </citation>
    <scope>NUCLEOTIDE SEQUENCE</scope>
</reference>